<comment type="caution">
    <text evidence="2">The sequence shown here is derived from an EMBL/GenBank/DDBJ whole genome shotgun (WGS) entry which is preliminary data.</text>
</comment>
<dbReference type="Proteomes" id="UP001487740">
    <property type="component" value="Unassembled WGS sequence"/>
</dbReference>
<accession>A0AAW0UR93</accession>
<proteinExistence type="predicted"/>
<dbReference type="AlphaFoldDB" id="A0AAW0UR93"/>
<feature type="region of interest" description="Disordered" evidence="1">
    <location>
        <begin position="32"/>
        <end position="51"/>
    </location>
</feature>
<gene>
    <name evidence="2" type="ORF">O3P69_002723</name>
</gene>
<name>A0AAW0UR93_SCYPA</name>
<feature type="compositionally biased region" description="Basic and acidic residues" evidence="1">
    <location>
        <begin position="77"/>
        <end position="91"/>
    </location>
</feature>
<keyword evidence="3" id="KW-1185">Reference proteome</keyword>
<dbReference type="EMBL" id="JARAKH010000009">
    <property type="protein sequence ID" value="KAK8401152.1"/>
    <property type="molecule type" value="Genomic_DNA"/>
</dbReference>
<feature type="region of interest" description="Disordered" evidence="1">
    <location>
        <begin position="67"/>
        <end position="91"/>
    </location>
</feature>
<sequence length="91" mass="10242">MKSIAVSRSSRCCLRGSADARQHHTINQYVHAEHSPHDGSNSDRHTMTQHRTKDQLFRSLTTLRMGSATLFSPDTRSMPEGKISEPHDIPC</sequence>
<evidence type="ECO:0000313" key="3">
    <source>
        <dbReference type="Proteomes" id="UP001487740"/>
    </source>
</evidence>
<reference evidence="2 3" key="1">
    <citation type="submission" date="2023-03" db="EMBL/GenBank/DDBJ databases">
        <title>High-quality genome of Scylla paramamosain provides insights in environmental adaptation.</title>
        <authorList>
            <person name="Zhang L."/>
        </authorList>
    </citation>
    <scope>NUCLEOTIDE SEQUENCE [LARGE SCALE GENOMIC DNA]</scope>
    <source>
        <strain evidence="2">LZ_2023a</strain>
        <tissue evidence="2">Muscle</tissue>
    </source>
</reference>
<evidence type="ECO:0000313" key="2">
    <source>
        <dbReference type="EMBL" id="KAK8401152.1"/>
    </source>
</evidence>
<organism evidence="2 3">
    <name type="scientific">Scylla paramamosain</name>
    <name type="common">Mud crab</name>
    <dbReference type="NCBI Taxonomy" id="85552"/>
    <lineage>
        <taxon>Eukaryota</taxon>
        <taxon>Metazoa</taxon>
        <taxon>Ecdysozoa</taxon>
        <taxon>Arthropoda</taxon>
        <taxon>Crustacea</taxon>
        <taxon>Multicrustacea</taxon>
        <taxon>Malacostraca</taxon>
        <taxon>Eumalacostraca</taxon>
        <taxon>Eucarida</taxon>
        <taxon>Decapoda</taxon>
        <taxon>Pleocyemata</taxon>
        <taxon>Brachyura</taxon>
        <taxon>Eubrachyura</taxon>
        <taxon>Portunoidea</taxon>
        <taxon>Portunidae</taxon>
        <taxon>Portuninae</taxon>
        <taxon>Scylla</taxon>
    </lineage>
</organism>
<evidence type="ECO:0000256" key="1">
    <source>
        <dbReference type="SAM" id="MobiDB-lite"/>
    </source>
</evidence>
<protein>
    <submittedName>
        <fullName evidence="2">Uncharacterized protein</fullName>
    </submittedName>
</protein>